<protein>
    <submittedName>
        <fullName evidence="5">TetR/AcrR family transcriptional regulator</fullName>
    </submittedName>
</protein>
<dbReference type="Pfam" id="PF00440">
    <property type="entry name" value="TetR_N"/>
    <property type="match status" value="1"/>
</dbReference>
<sequence>MDKAKQKVQQFRQREQAILDTALELLIEHGEDKVTVEQIAARVDIGKGTIYKHFTSKTEIYIRLLFDYEHQLKADMDQAIIQAEAGDYSAPARVYFEKRMSDPVRARLFQRLEEKMVANGEEKEKLQELEDIRQEALVNLNKSFANRIQEGRLIKDVPPYYYYLAYWALTHGAVELYHNHSFHDLIADKPDFMKFIMDLGVHMGVKTP</sequence>
<accession>A0A9E5JTL4</accession>
<evidence type="ECO:0000256" key="1">
    <source>
        <dbReference type="ARBA" id="ARBA00023125"/>
    </source>
</evidence>
<proteinExistence type="predicted"/>
<dbReference type="PANTHER" id="PTHR30055">
    <property type="entry name" value="HTH-TYPE TRANSCRIPTIONAL REGULATOR RUTR"/>
    <property type="match status" value="1"/>
</dbReference>
<dbReference type="PRINTS" id="PR00455">
    <property type="entry name" value="HTHTETR"/>
</dbReference>
<dbReference type="EMBL" id="JAAONZ010000004">
    <property type="protein sequence ID" value="NHO65338.1"/>
    <property type="molecule type" value="Genomic_DNA"/>
</dbReference>
<dbReference type="InterPro" id="IPR001647">
    <property type="entry name" value="HTH_TetR"/>
</dbReference>
<dbReference type="GO" id="GO:0000976">
    <property type="term" value="F:transcription cis-regulatory region binding"/>
    <property type="evidence" value="ECO:0007669"/>
    <property type="project" value="TreeGrafter"/>
</dbReference>
<keyword evidence="6" id="KW-1185">Reference proteome</keyword>
<name>A0A9E5JTL4_9GAMM</name>
<dbReference type="Gene3D" id="1.10.357.10">
    <property type="entry name" value="Tetracycline Repressor, domain 2"/>
    <property type="match status" value="1"/>
</dbReference>
<dbReference type="Proteomes" id="UP000787472">
    <property type="component" value="Unassembled WGS sequence"/>
</dbReference>
<comment type="caution">
    <text evidence="5">The sequence shown here is derived from an EMBL/GenBank/DDBJ whole genome shotgun (WGS) entry which is preliminary data.</text>
</comment>
<dbReference type="RefSeq" id="WP_167184056.1">
    <property type="nucleotide sequence ID" value="NZ_JAAONZ010000004.1"/>
</dbReference>
<evidence type="ECO:0000256" key="3">
    <source>
        <dbReference type="SAM" id="Coils"/>
    </source>
</evidence>
<keyword evidence="1 2" id="KW-0238">DNA-binding</keyword>
<dbReference type="SUPFAM" id="SSF46689">
    <property type="entry name" value="Homeodomain-like"/>
    <property type="match status" value="1"/>
</dbReference>
<dbReference type="InterPro" id="IPR050109">
    <property type="entry name" value="HTH-type_TetR-like_transc_reg"/>
</dbReference>
<evidence type="ECO:0000313" key="5">
    <source>
        <dbReference type="EMBL" id="NHO65338.1"/>
    </source>
</evidence>
<reference evidence="5" key="1">
    <citation type="submission" date="2020-03" db="EMBL/GenBank/DDBJ databases">
        <authorList>
            <person name="Guo F."/>
        </authorList>
    </citation>
    <scope>NUCLEOTIDE SEQUENCE</scope>
    <source>
        <strain evidence="5">JCM 30134</strain>
    </source>
</reference>
<dbReference type="InterPro" id="IPR009057">
    <property type="entry name" value="Homeodomain-like_sf"/>
</dbReference>
<keyword evidence="3" id="KW-0175">Coiled coil</keyword>
<evidence type="ECO:0000256" key="2">
    <source>
        <dbReference type="PROSITE-ProRule" id="PRU00335"/>
    </source>
</evidence>
<feature type="DNA-binding region" description="H-T-H motif" evidence="2">
    <location>
        <begin position="35"/>
        <end position="54"/>
    </location>
</feature>
<dbReference type="PANTHER" id="PTHR30055:SF187">
    <property type="entry name" value="TRANSCRIPTIONAL REGULATORY PROTEIN"/>
    <property type="match status" value="1"/>
</dbReference>
<evidence type="ECO:0000259" key="4">
    <source>
        <dbReference type="PROSITE" id="PS50977"/>
    </source>
</evidence>
<feature type="domain" description="HTH tetR-type" evidence="4">
    <location>
        <begin position="12"/>
        <end position="72"/>
    </location>
</feature>
<dbReference type="PROSITE" id="PS50977">
    <property type="entry name" value="HTH_TETR_2"/>
    <property type="match status" value="1"/>
</dbReference>
<dbReference type="GO" id="GO:0003700">
    <property type="term" value="F:DNA-binding transcription factor activity"/>
    <property type="evidence" value="ECO:0007669"/>
    <property type="project" value="TreeGrafter"/>
</dbReference>
<gene>
    <name evidence="5" type="ORF">G8770_07265</name>
</gene>
<organism evidence="5 6">
    <name type="scientific">Pseudomaricurvus hydrocarbonicus</name>
    <dbReference type="NCBI Taxonomy" id="1470433"/>
    <lineage>
        <taxon>Bacteria</taxon>
        <taxon>Pseudomonadati</taxon>
        <taxon>Pseudomonadota</taxon>
        <taxon>Gammaproteobacteria</taxon>
        <taxon>Cellvibrionales</taxon>
        <taxon>Cellvibrionaceae</taxon>
        <taxon>Pseudomaricurvus</taxon>
    </lineage>
</organism>
<dbReference type="AlphaFoldDB" id="A0A9E5JTL4"/>
<evidence type="ECO:0000313" key="6">
    <source>
        <dbReference type="Proteomes" id="UP000787472"/>
    </source>
</evidence>
<feature type="coiled-coil region" evidence="3">
    <location>
        <begin position="109"/>
        <end position="139"/>
    </location>
</feature>